<keyword evidence="3" id="KW-0808">Transferase</keyword>
<evidence type="ECO:0000256" key="1">
    <source>
        <dbReference type="SAM" id="MobiDB-lite"/>
    </source>
</evidence>
<gene>
    <name evidence="3" type="ORF">SAMN05421538_1207</name>
</gene>
<name>A0A1G7HDB7_9RHOB</name>
<feature type="compositionally biased region" description="Polar residues" evidence="1">
    <location>
        <begin position="369"/>
        <end position="381"/>
    </location>
</feature>
<dbReference type="AlphaFoldDB" id="A0A1G7HDB7"/>
<feature type="domain" description="Glycosyl transferase family 28 C-terminal" evidence="2">
    <location>
        <begin position="248"/>
        <end position="336"/>
    </location>
</feature>
<feature type="compositionally biased region" description="Basic and acidic residues" evidence="1">
    <location>
        <begin position="384"/>
        <end position="401"/>
    </location>
</feature>
<evidence type="ECO:0000259" key="2">
    <source>
        <dbReference type="Pfam" id="PF04101"/>
    </source>
</evidence>
<accession>A0A1G7HDB7</accession>
<dbReference type="SUPFAM" id="SSF53756">
    <property type="entry name" value="UDP-Glycosyltransferase/glycogen phosphorylase"/>
    <property type="match status" value="1"/>
</dbReference>
<sequence>MVSPRPIGYFVHHQGRGHAERCAAIVNALPQDRPVTIFCARDDIFPPLGPGVEIVIIPSLFEPPAGPLPRTDWIATPDTMHCAPVGWPTIRQAMATMTRWFHEADPALMISDVSAEVAQLARLCSVPHVKILQHGDRSDPGHMAAYRGAAGLLAPFHADLDNPDRPDWMRALTFHAPGIGVNAALPARDAARRALGIGPGRKLAVVVSGGGGDGWADAAFGVAARAFPDMDWIVIGKIQRDWHATLPANLHLAGWVDNAAEHIAAADLIVSSAGNTTCHQVLAAARPWIVVPEWRYFDEQQDKARAIGRSGAALHLPYLPASAHAWQAALAEAERTHDAAIQRRLAGEDAAPATARWLTRLCDRIWGQTPSTDSRKGTSNVHDLGPDHCRRARRPSGERHSRVSGASDAAG</sequence>
<dbReference type="PANTHER" id="PTHR21015">
    <property type="entry name" value="UDP-N-ACETYLGLUCOSAMINE--N-ACETYLMURAMYL-(PENTAPEPTIDE) PYROPHOSPHORYL-UNDECAPRENOL N-ACETYLGLUCOSAMINE TRANSFERASE 1"/>
    <property type="match status" value="1"/>
</dbReference>
<dbReference type="Proteomes" id="UP000199344">
    <property type="component" value="Unassembled WGS sequence"/>
</dbReference>
<dbReference type="GO" id="GO:0016758">
    <property type="term" value="F:hexosyltransferase activity"/>
    <property type="evidence" value="ECO:0007669"/>
    <property type="project" value="InterPro"/>
</dbReference>
<organism evidence="3 4">
    <name type="scientific">Paracoccus isoporae</name>
    <dbReference type="NCBI Taxonomy" id="591205"/>
    <lineage>
        <taxon>Bacteria</taxon>
        <taxon>Pseudomonadati</taxon>
        <taxon>Pseudomonadota</taxon>
        <taxon>Alphaproteobacteria</taxon>
        <taxon>Rhodobacterales</taxon>
        <taxon>Paracoccaceae</taxon>
        <taxon>Paracoccus</taxon>
    </lineage>
</organism>
<dbReference type="Gene3D" id="3.40.50.2000">
    <property type="entry name" value="Glycogen Phosphorylase B"/>
    <property type="match status" value="1"/>
</dbReference>
<evidence type="ECO:0000313" key="3">
    <source>
        <dbReference type="EMBL" id="SDE98467.1"/>
    </source>
</evidence>
<dbReference type="RefSeq" id="WP_245727388.1">
    <property type="nucleotide sequence ID" value="NZ_FNAH01000020.1"/>
</dbReference>
<proteinExistence type="predicted"/>
<dbReference type="EMBL" id="FNAH01000020">
    <property type="protein sequence ID" value="SDE98467.1"/>
    <property type="molecule type" value="Genomic_DNA"/>
</dbReference>
<protein>
    <submittedName>
        <fullName evidence="3">Glycosyltransferase family 28 C-terminal domain-containing protein</fullName>
    </submittedName>
</protein>
<evidence type="ECO:0000313" key="4">
    <source>
        <dbReference type="Proteomes" id="UP000199344"/>
    </source>
</evidence>
<feature type="region of interest" description="Disordered" evidence="1">
    <location>
        <begin position="369"/>
        <end position="411"/>
    </location>
</feature>
<dbReference type="STRING" id="591205.SAMN05421538_1207"/>
<dbReference type="InterPro" id="IPR007235">
    <property type="entry name" value="Glyco_trans_28_C"/>
</dbReference>
<reference evidence="3 4" key="1">
    <citation type="submission" date="2016-10" db="EMBL/GenBank/DDBJ databases">
        <authorList>
            <person name="de Groot N.N."/>
        </authorList>
    </citation>
    <scope>NUCLEOTIDE SEQUENCE [LARGE SCALE GENOMIC DNA]</scope>
    <source>
        <strain evidence="3 4">DSM 22220</strain>
    </source>
</reference>
<dbReference type="PANTHER" id="PTHR21015:SF22">
    <property type="entry name" value="GLYCOSYLTRANSFERASE"/>
    <property type="match status" value="1"/>
</dbReference>
<dbReference type="Pfam" id="PF04101">
    <property type="entry name" value="Glyco_tran_28_C"/>
    <property type="match status" value="1"/>
</dbReference>
<keyword evidence="4" id="KW-1185">Reference proteome</keyword>